<gene>
    <name evidence="1" type="ORF">PHMEG_00032745</name>
</gene>
<reference evidence="2" key="1">
    <citation type="submission" date="2017-03" db="EMBL/GenBank/DDBJ databases">
        <title>Phytopthora megakarya and P. palmivora, two closely related causual agents of cacao black pod achieved similar genome size and gene model numbers by different mechanisms.</title>
        <authorList>
            <person name="Ali S."/>
            <person name="Shao J."/>
            <person name="Larry D.J."/>
            <person name="Kronmiller B."/>
            <person name="Shen D."/>
            <person name="Strem M.D."/>
            <person name="Melnick R.L."/>
            <person name="Guiltinan M.J."/>
            <person name="Tyler B.M."/>
            <person name="Meinhardt L.W."/>
            <person name="Bailey B.A."/>
        </authorList>
    </citation>
    <scope>NUCLEOTIDE SEQUENCE [LARGE SCALE GENOMIC DNA]</scope>
    <source>
        <strain evidence="2">zdho120</strain>
    </source>
</reference>
<dbReference type="Proteomes" id="UP000198211">
    <property type="component" value="Unassembled WGS sequence"/>
</dbReference>
<accession>A0A225UU95</accession>
<protein>
    <submittedName>
        <fullName evidence="1">Uncharacterized protein</fullName>
    </submittedName>
</protein>
<evidence type="ECO:0000313" key="2">
    <source>
        <dbReference type="Proteomes" id="UP000198211"/>
    </source>
</evidence>
<dbReference type="EMBL" id="NBNE01011121">
    <property type="protein sequence ID" value="OWY96875.1"/>
    <property type="molecule type" value="Genomic_DNA"/>
</dbReference>
<dbReference type="OrthoDB" id="121048at2759"/>
<sequence>MSFVLWLHEAGCIRFCVNPAVLMALFSGGLGSRGLILLHFCVVSELDTLVGGSDNSSFTSDFSLPRAATESPSYEEILDGIHDLSTFGNEFWFDHVHNITSRLHSFVSKNKSADPTNTPSCVRLTLWHAKSNSNDRTKYKS</sequence>
<name>A0A225UU95_9STRA</name>
<evidence type="ECO:0000313" key="1">
    <source>
        <dbReference type="EMBL" id="OWY96875.1"/>
    </source>
</evidence>
<organism evidence="1 2">
    <name type="scientific">Phytophthora megakarya</name>
    <dbReference type="NCBI Taxonomy" id="4795"/>
    <lineage>
        <taxon>Eukaryota</taxon>
        <taxon>Sar</taxon>
        <taxon>Stramenopiles</taxon>
        <taxon>Oomycota</taxon>
        <taxon>Peronosporomycetes</taxon>
        <taxon>Peronosporales</taxon>
        <taxon>Peronosporaceae</taxon>
        <taxon>Phytophthora</taxon>
    </lineage>
</organism>
<keyword evidence="2" id="KW-1185">Reference proteome</keyword>
<comment type="caution">
    <text evidence="1">The sequence shown here is derived from an EMBL/GenBank/DDBJ whole genome shotgun (WGS) entry which is preliminary data.</text>
</comment>
<proteinExistence type="predicted"/>
<dbReference type="AlphaFoldDB" id="A0A225UU95"/>